<proteinExistence type="predicted"/>
<dbReference type="InterPro" id="IPR054722">
    <property type="entry name" value="PolX-like_BBD"/>
</dbReference>
<gene>
    <name evidence="3" type="ORF">Tci_492051</name>
</gene>
<evidence type="ECO:0000256" key="1">
    <source>
        <dbReference type="SAM" id="Coils"/>
    </source>
</evidence>
<evidence type="ECO:0000259" key="2">
    <source>
        <dbReference type="Pfam" id="PF22936"/>
    </source>
</evidence>
<keyword evidence="1" id="KW-0175">Coiled coil</keyword>
<protein>
    <submittedName>
        <fullName evidence="3">Integrase, catalytic region, zinc finger, CCHC-type, peptidase aspartic, catalytic</fullName>
    </submittedName>
</protein>
<name>A0A699I534_TANCI</name>
<sequence>MVIMKLKERIKSLSGNLKEEKIEQELEEIEAINIELDHRVTKLVTKNEHLKQTYKQLYDLIKSSRIRSKEQCDDLIKQVNKKSAKNYDLNASLQEKVLVVQIVFWYLDSGCSKHMTEDRSQLTNFVNKFPGTVKFDNDHVANIMGYGDYKIGNVTISRVFFMEGLGHNLFSVGQFCDSDLEVAFRQHTCFIRNLEGVDLLTRSRGNNLYTLSLGDMMVSSPICLLSKA</sequence>
<dbReference type="Pfam" id="PF22936">
    <property type="entry name" value="Pol_BBD"/>
    <property type="match status" value="1"/>
</dbReference>
<dbReference type="AlphaFoldDB" id="A0A699I534"/>
<feature type="coiled-coil region" evidence="1">
    <location>
        <begin position="3"/>
        <end position="39"/>
    </location>
</feature>
<accession>A0A699I534</accession>
<organism evidence="3">
    <name type="scientific">Tanacetum cinerariifolium</name>
    <name type="common">Dalmatian daisy</name>
    <name type="synonym">Chrysanthemum cinerariifolium</name>
    <dbReference type="NCBI Taxonomy" id="118510"/>
    <lineage>
        <taxon>Eukaryota</taxon>
        <taxon>Viridiplantae</taxon>
        <taxon>Streptophyta</taxon>
        <taxon>Embryophyta</taxon>
        <taxon>Tracheophyta</taxon>
        <taxon>Spermatophyta</taxon>
        <taxon>Magnoliopsida</taxon>
        <taxon>eudicotyledons</taxon>
        <taxon>Gunneridae</taxon>
        <taxon>Pentapetalae</taxon>
        <taxon>asterids</taxon>
        <taxon>campanulids</taxon>
        <taxon>Asterales</taxon>
        <taxon>Asteraceae</taxon>
        <taxon>Asteroideae</taxon>
        <taxon>Anthemideae</taxon>
        <taxon>Anthemidinae</taxon>
        <taxon>Tanacetum</taxon>
    </lineage>
</organism>
<comment type="caution">
    <text evidence="3">The sequence shown here is derived from an EMBL/GenBank/DDBJ whole genome shotgun (WGS) entry which is preliminary data.</text>
</comment>
<evidence type="ECO:0000313" key="3">
    <source>
        <dbReference type="EMBL" id="GEZ20078.1"/>
    </source>
</evidence>
<reference evidence="3" key="1">
    <citation type="journal article" date="2019" name="Sci. Rep.">
        <title>Draft genome of Tanacetum cinerariifolium, the natural source of mosquito coil.</title>
        <authorList>
            <person name="Yamashiro T."/>
            <person name="Shiraishi A."/>
            <person name="Satake H."/>
            <person name="Nakayama K."/>
        </authorList>
    </citation>
    <scope>NUCLEOTIDE SEQUENCE</scope>
</reference>
<dbReference type="EMBL" id="BKCJ010251646">
    <property type="protein sequence ID" value="GEZ20078.1"/>
    <property type="molecule type" value="Genomic_DNA"/>
</dbReference>
<feature type="domain" description="Retrovirus-related Pol polyprotein from transposon TNT 1-94-like beta-barrel" evidence="2">
    <location>
        <begin position="105"/>
        <end position="177"/>
    </location>
</feature>